<dbReference type="Gene3D" id="2.60.40.1730">
    <property type="entry name" value="tricorn interacting facor f3 domain"/>
    <property type="match status" value="1"/>
</dbReference>
<dbReference type="SUPFAM" id="SSF63737">
    <property type="entry name" value="Leukotriene A4 hydrolase N-terminal domain"/>
    <property type="match status" value="1"/>
</dbReference>
<name>A0ABD0PVK0_CIRMR</name>
<dbReference type="AlphaFoldDB" id="A0ABD0PVK0"/>
<comment type="caution">
    <text evidence="3">The sequence shown here is derived from an EMBL/GenBank/DDBJ whole genome shotgun (WGS) entry which is preliminary data.</text>
</comment>
<feature type="non-terminal residue" evidence="3">
    <location>
        <position position="1"/>
    </location>
</feature>
<proteinExistence type="predicted"/>
<dbReference type="InterPro" id="IPR050344">
    <property type="entry name" value="Peptidase_M1_aminopeptidases"/>
</dbReference>
<dbReference type="Pfam" id="PF17900">
    <property type="entry name" value="Peptidase_M1_N"/>
    <property type="match status" value="1"/>
</dbReference>
<dbReference type="PANTHER" id="PTHR11533:SF276">
    <property type="entry name" value="GLUTAMYL AMINOPEPTIDASE"/>
    <property type="match status" value="1"/>
</dbReference>
<evidence type="ECO:0000313" key="3">
    <source>
        <dbReference type="EMBL" id="KAL0177745.1"/>
    </source>
</evidence>
<organism evidence="3 4">
    <name type="scientific">Cirrhinus mrigala</name>
    <name type="common">Mrigala</name>
    <dbReference type="NCBI Taxonomy" id="683832"/>
    <lineage>
        <taxon>Eukaryota</taxon>
        <taxon>Metazoa</taxon>
        <taxon>Chordata</taxon>
        <taxon>Craniata</taxon>
        <taxon>Vertebrata</taxon>
        <taxon>Euteleostomi</taxon>
        <taxon>Actinopterygii</taxon>
        <taxon>Neopterygii</taxon>
        <taxon>Teleostei</taxon>
        <taxon>Ostariophysi</taxon>
        <taxon>Cypriniformes</taxon>
        <taxon>Cyprinidae</taxon>
        <taxon>Labeoninae</taxon>
        <taxon>Labeonini</taxon>
        <taxon>Cirrhinus</taxon>
    </lineage>
</organism>
<feature type="domain" description="Aminopeptidase N-like N-terminal" evidence="2">
    <location>
        <begin position="2"/>
        <end position="47"/>
    </location>
</feature>
<keyword evidence="1" id="KW-0645">Protease</keyword>
<dbReference type="InterPro" id="IPR042097">
    <property type="entry name" value="Aminopeptidase_N-like_N_sf"/>
</dbReference>
<dbReference type="PANTHER" id="PTHR11533">
    <property type="entry name" value="PROTEASE M1 ZINC METALLOPROTEASE"/>
    <property type="match status" value="1"/>
</dbReference>
<reference evidence="3 4" key="1">
    <citation type="submission" date="2024-05" db="EMBL/GenBank/DDBJ databases">
        <title>Genome sequencing and assembly of Indian major carp, Cirrhinus mrigala (Hamilton, 1822).</title>
        <authorList>
            <person name="Mohindra V."/>
            <person name="Chowdhury L.M."/>
            <person name="Lal K."/>
            <person name="Jena J.K."/>
        </authorList>
    </citation>
    <scope>NUCLEOTIDE SEQUENCE [LARGE SCALE GENOMIC DNA]</scope>
    <source>
        <strain evidence="3">CM1030</strain>
        <tissue evidence="3">Blood</tissue>
    </source>
</reference>
<sequence>KIAATDHEPTDARKSFPCFDEPNKKATYTISITHDSAYKALSNMPVEVCSLAL</sequence>
<accession>A0ABD0PVK0</accession>
<protein>
    <recommendedName>
        <fullName evidence="2">Aminopeptidase N-like N-terminal domain-containing protein</fullName>
    </recommendedName>
</protein>
<gene>
    <name evidence="3" type="ORF">M9458_026639</name>
</gene>
<evidence type="ECO:0000259" key="2">
    <source>
        <dbReference type="Pfam" id="PF17900"/>
    </source>
</evidence>
<evidence type="ECO:0000256" key="1">
    <source>
        <dbReference type="ARBA" id="ARBA00022438"/>
    </source>
</evidence>
<keyword evidence="1" id="KW-0031">Aminopeptidase</keyword>
<evidence type="ECO:0000313" key="4">
    <source>
        <dbReference type="Proteomes" id="UP001529510"/>
    </source>
</evidence>
<keyword evidence="1" id="KW-0378">Hydrolase</keyword>
<dbReference type="InterPro" id="IPR045357">
    <property type="entry name" value="Aminopeptidase_N-like_N"/>
</dbReference>
<dbReference type="EMBL" id="JAMKFB020000013">
    <property type="protein sequence ID" value="KAL0177745.1"/>
    <property type="molecule type" value="Genomic_DNA"/>
</dbReference>
<dbReference type="GO" id="GO:0004177">
    <property type="term" value="F:aminopeptidase activity"/>
    <property type="evidence" value="ECO:0007669"/>
    <property type="project" value="UniProtKB-KW"/>
</dbReference>
<keyword evidence="4" id="KW-1185">Reference proteome</keyword>
<dbReference type="Proteomes" id="UP001529510">
    <property type="component" value="Unassembled WGS sequence"/>
</dbReference>